<name>M0PIJ7_9EURY</name>
<dbReference type="RefSeq" id="WP_007996605.1">
    <property type="nucleotide sequence ID" value="NZ_AOJJ01000082.1"/>
</dbReference>
<dbReference type="Gene3D" id="1.20.120.1630">
    <property type="match status" value="1"/>
</dbReference>
<dbReference type="GO" id="GO:0012505">
    <property type="term" value="C:endomembrane system"/>
    <property type="evidence" value="ECO:0007669"/>
    <property type="project" value="UniProtKB-SubCell"/>
</dbReference>
<dbReference type="InterPro" id="IPR007318">
    <property type="entry name" value="Phopholipid_MeTrfase"/>
</dbReference>
<dbReference type="EMBL" id="AOJJ01000082">
    <property type="protein sequence ID" value="EMA68555.1"/>
    <property type="molecule type" value="Genomic_DNA"/>
</dbReference>
<evidence type="ECO:0000256" key="1">
    <source>
        <dbReference type="ARBA" id="ARBA00004127"/>
    </source>
</evidence>
<evidence type="ECO:0008006" key="8">
    <source>
        <dbReference type="Google" id="ProtNLM"/>
    </source>
</evidence>
<evidence type="ECO:0000256" key="5">
    <source>
        <dbReference type="SAM" id="Phobius"/>
    </source>
</evidence>
<keyword evidence="4 5" id="KW-0472">Membrane</keyword>
<organism evidence="6 7">
    <name type="scientific">Halorubrum distributum JCM 13916</name>
    <dbReference type="NCBI Taxonomy" id="1230455"/>
    <lineage>
        <taxon>Archaea</taxon>
        <taxon>Methanobacteriati</taxon>
        <taxon>Methanobacteriota</taxon>
        <taxon>Stenosarchaea group</taxon>
        <taxon>Halobacteria</taxon>
        <taxon>Halobacteriales</taxon>
        <taxon>Haloferacaceae</taxon>
        <taxon>Halorubrum</taxon>
        <taxon>Halorubrum distributum group</taxon>
    </lineage>
</organism>
<dbReference type="Pfam" id="PF04191">
    <property type="entry name" value="PEMT"/>
    <property type="match status" value="1"/>
</dbReference>
<evidence type="ECO:0000313" key="6">
    <source>
        <dbReference type="EMBL" id="EMA68555.1"/>
    </source>
</evidence>
<accession>M0PIJ7</accession>
<evidence type="ECO:0000256" key="3">
    <source>
        <dbReference type="ARBA" id="ARBA00022989"/>
    </source>
</evidence>
<gene>
    <name evidence="6" type="ORF">C462_13401</name>
</gene>
<protein>
    <recommendedName>
        <fullName evidence="8">Steroid 5-alpha reductase C-terminal domain-containing protein</fullName>
    </recommendedName>
</protein>
<feature type="transmembrane region" description="Helical" evidence="5">
    <location>
        <begin position="43"/>
        <end position="64"/>
    </location>
</feature>
<dbReference type="PATRIC" id="fig|1230455.3.peg.2592"/>
<reference evidence="6 7" key="1">
    <citation type="journal article" date="2014" name="PLoS Genet.">
        <title>Phylogenetically driven sequencing of extremely halophilic archaea reveals strategies for static and dynamic osmo-response.</title>
        <authorList>
            <person name="Becker E.A."/>
            <person name="Seitzer P.M."/>
            <person name="Tritt A."/>
            <person name="Larsen D."/>
            <person name="Krusor M."/>
            <person name="Yao A.I."/>
            <person name="Wu D."/>
            <person name="Madern D."/>
            <person name="Eisen J.A."/>
            <person name="Darling A.E."/>
            <person name="Facciotti M.T."/>
        </authorList>
    </citation>
    <scope>NUCLEOTIDE SEQUENCE [LARGE SCALE GENOMIC DNA]</scope>
    <source>
        <strain evidence="6 7">JCM 13916</strain>
    </source>
</reference>
<dbReference type="STRING" id="1230455.C462_13401"/>
<dbReference type="Proteomes" id="UP000011528">
    <property type="component" value="Unassembled WGS sequence"/>
</dbReference>
<comment type="subcellular location">
    <subcellularLocation>
        <location evidence="1">Endomembrane system</location>
        <topology evidence="1">Multi-pass membrane protein</topology>
    </subcellularLocation>
</comment>
<keyword evidence="3 5" id="KW-1133">Transmembrane helix</keyword>
<sequence>MLAYVSLATGLLCATALLVGFAATAFRDDYRFWPPGADEEKRRVYLSCSRGFALCTLAVVALDAGSATIPLWSRAVGGVVVIFAVGLLAKSGFDLGEEETTGRVGELRTDGLYRYTRNPQNLGYILLFWSSAVASASLLVGILAGVLTIWMAAQSLIEEPWLRAQYDGYAEYARTVPRFIGIRTFHRVVDAIRSTRGDTDS</sequence>
<evidence type="ECO:0000256" key="2">
    <source>
        <dbReference type="ARBA" id="ARBA00022692"/>
    </source>
</evidence>
<keyword evidence="2 5" id="KW-0812">Transmembrane</keyword>
<feature type="transmembrane region" description="Helical" evidence="5">
    <location>
        <begin position="122"/>
        <end position="153"/>
    </location>
</feature>
<evidence type="ECO:0000313" key="7">
    <source>
        <dbReference type="Proteomes" id="UP000011528"/>
    </source>
</evidence>
<proteinExistence type="predicted"/>
<evidence type="ECO:0000256" key="4">
    <source>
        <dbReference type="ARBA" id="ARBA00023136"/>
    </source>
</evidence>
<dbReference type="AlphaFoldDB" id="M0PIJ7"/>
<comment type="caution">
    <text evidence="6">The sequence shown here is derived from an EMBL/GenBank/DDBJ whole genome shotgun (WGS) entry which is preliminary data.</text>
</comment>